<reference evidence="1" key="1">
    <citation type="submission" date="2020-08" db="EMBL/GenBank/DDBJ databases">
        <authorList>
            <person name="Cejkova D."/>
            <person name="Kubasova T."/>
            <person name="Jahodarova E."/>
            <person name="Rychlik I."/>
        </authorList>
    </citation>
    <scope>NUCLEOTIDE SEQUENCE</scope>
    <source>
        <strain evidence="1">An824</strain>
    </source>
</reference>
<accession>A0A939B715</accession>
<dbReference type="AlphaFoldDB" id="A0A939B715"/>
<keyword evidence="2" id="KW-1185">Reference proteome</keyword>
<organism evidence="1 2">
    <name type="scientific">Marseilla massiliensis</name>
    <dbReference type="NCBI Taxonomy" id="1841864"/>
    <lineage>
        <taxon>Bacteria</taxon>
        <taxon>Pseudomonadati</taxon>
        <taxon>Bacteroidota</taxon>
        <taxon>Bacteroidia</taxon>
        <taxon>Bacteroidales</taxon>
        <taxon>Prevotellaceae</taxon>
        <taxon>Marseilla</taxon>
    </lineage>
</organism>
<evidence type="ECO:0000313" key="1">
    <source>
        <dbReference type="EMBL" id="MBM6673301.1"/>
    </source>
</evidence>
<proteinExistence type="predicted"/>
<sequence>MIHQYGVNRVIMDGVQYLQCIVTIKDDEIIDFRTFTEEQPFTEWVGGTIEIIRKNNKMVIKR</sequence>
<gene>
    <name evidence="1" type="ORF">H6A34_05350</name>
</gene>
<evidence type="ECO:0000313" key="2">
    <source>
        <dbReference type="Proteomes" id="UP000706891"/>
    </source>
</evidence>
<reference evidence="1" key="2">
    <citation type="journal article" date="2021" name="Sci. Rep.">
        <title>The distribution of antibiotic resistance genes in chicken gut microbiota commensals.</title>
        <authorList>
            <person name="Juricova H."/>
            <person name="Matiasovicova J."/>
            <person name="Kubasova T."/>
            <person name="Cejkova D."/>
            <person name="Rychlik I."/>
        </authorList>
    </citation>
    <scope>NUCLEOTIDE SEQUENCE</scope>
    <source>
        <strain evidence="1">An824</strain>
    </source>
</reference>
<comment type="caution">
    <text evidence="1">The sequence shown here is derived from an EMBL/GenBank/DDBJ whole genome shotgun (WGS) entry which is preliminary data.</text>
</comment>
<dbReference type="EMBL" id="JACJJG010000018">
    <property type="protein sequence ID" value="MBM6673301.1"/>
    <property type="molecule type" value="Genomic_DNA"/>
</dbReference>
<dbReference type="Proteomes" id="UP000706891">
    <property type="component" value="Unassembled WGS sequence"/>
</dbReference>
<name>A0A939B715_9BACT</name>
<dbReference type="RefSeq" id="WP_205103970.1">
    <property type="nucleotide sequence ID" value="NZ_JACJJG010000018.1"/>
</dbReference>
<protein>
    <submittedName>
        <fullName evidence="1">Uncharacterized protein</fullName>
    </submittedName>
</protein>